<dbReference type="GO" id="GO:0005634">
    <property type="term" value="C:nucleus"/>
    <property type="evidence" value="ECO:0007669"/>
    <property type="project" value="UniProtKB-SubCell"/>
</dbReference>
<evidence type="ECO:0000256" key="3">
    <source>
        <dbReference type="ARBA" id="ARBA00023125"/>
    </source>
</evidence>
<dbReference type="PROSITE" id="PS50071">
    <property type="entry name" value="HOMEOBOX_2"/>
    <property type="match status" value="1"/>
</dbReference>
<name>A0A564YRW0_HYMDI</name>
<protein>
    <recommendedName>
        <fullName evidence="9">Homeobox domain-containing protein</fullName>
    </recommendedName>
</protein>
<feature type="domain" description="Homeobox" evidence="9">
    <location>
        <begin position="287"/>
        <end position="347"/>
    </location>
</feature>
<dbReference type="Proteomes" id="UP000321570">
    <property type="component" value="Unassembled WGS sequence"/>
</dbReference>
<dbReference type="InterPro" id="IPR009057">
    <property type="entry name" value="Homeodomain-like_sf"/>
</dbReference>
<dbReference type="Gene3D" id="1.10.10.60">
    <property type="entry name" value="Homeodomain-like"/>
    <property type="match status" value="1"/>
</dbReference>
<dbReference type="AlphaFoldDB" id="A0A564YRW0"/>
<dbReference type="InterPro" id="IPR001356">
    <property type="entry name" value="HD"/>
</dbReference>
<dbReference type="GO" id="GO:0000978">
    <property type="term" value="F:RNA polymerase II cis-regulatory region sequence-specific DNA binding"/>
    <property type="evidence" value="ECO:0007669"/>
    <property type="project" value="TreeGrafter"/>
</dbReference>
<dbReference type="InterPro" id="IPR017970">
    <property type="entry name" value="Homeobox_CS"/>
</dbReference>
<dbReference type="PROSITE" id="PS00027">
    <property type="entry name" value="HOMEOBOX_1"/>
    <property type="match status" value="1"/>
</dbReference>
<evidence type="ECO:0000256" key="7">
    <source>
        <dbReference type="RuleBase" id="RU000682"/>
    </source>
</evidence>
<feature type="DNA-binding region" description="Homeobox" evidence="6">
    <location>
        <begin position="289"/>
        <end position="348"/>
    </location>
</feature>
<keyword evidence="5 6" id="KW-0539">Nucleus</keyword>
<dbReference type="PANTHER" id="PTHR45793:SF5">
    <property type="entry name" value="HOMEOTIC PROTEIN OCELLILESS"/>
    <property type="match status" value="1"/>
</dbReference>
<dbReference type="PANTHER" id="PTHR45793">
    <property type="entry name" value="HOMEOBOX PROTEIN"/>
    <property type="match status" value="1"/>
</dbReference>
<evidence type="ECO:0000256" key="5">
    <source>
        <dbReference type="ARBA" id="ARBA00023242"/>
    </source>
</evidence>
<evidence type="ECO:0000256" key="8">
    <source>
        <dbReference type="SAM" id="MobiDB-lite"/>
    </source>
</evidence>
<keyword evidence="11" id="KW-1185">Reference proteome</keyword>
<evidence type="ECO:0000313" key="11">
    <source>
        <dbReference type="Proteomes" id="UP000321570"/>
    </source>
</evidence>
<evidence type="ECO:0000313" key="10">
    <source>
        <dbReference type="EMBL" id="VUZ49926.1"/>
    </source>
</evidence>
<dbReference type="CDD" id="cd00086">
    <property type="entry name" value="homeodomain"/>
    <property type="match status" value="1"/>
</dbReference>
<evidence type="ECO:0000256" key="1">
    <source>
        <dbReference type="ARBA" id="ARBA00004123"/>
    </source>
</evidence>
<proteinExistence type="predicted"/>
<evidence type="ECO:0000256" key="2">
    <source>
        <dbReference type="ARBA" id="ARBA00022473"/>
    </source>
</evidence>
<keyword evidence="2" id="KW-0217">Developmental protein</keyword>
<dbReference type="GO" id="GO:0000981">
    <property type="term" value="F:DNA-binding transcription factor activity, RNA polymerase II-specific"/>
    <property type="evidence" value="ECO:0007669"/>
    <property type="project" value="InterPro"/>
</dbReference>
<evidence type="ECO:0000256" key="6">
    <source>
        <dbReference type="PROSITE-ProRule" id="PRU00108"/>
    </source>
</evidence>
<reference evidence="10 11" key="1">
    <citation type="submission" date="2019-07" db="EMBL/GenBank/DDBJ databases">
        <authorList>
            <person name="Jastrzebski P J."/>
            <person name="Paukszto L."/>
            <person name="Jastrzebski P J."/>
        </authorList>
    </citation>
    <scope>NUCLEOTIDE SEQUENCE [LARGE SCALE GENOMIC DNA]</scope>
    <source>
        <strain evidence="10 11">WMS-il1</strain>
    </source>
</reference>
<dbReference type="SUPFAM" id="SSF46689">
    <property type="entry name" value="Homeodomain-like"/>
    <property type="match status" value="1"/>
</dbReference>
<organism evidence="10 11">
    <name type="scientific">Hymenolepis diminuta</name>
    <name type="common">Rat tapeworm</name>
    <dbReference type="NCBI Taxonomy" id="6216"/>
    <lineage>
        <taxon>Eukaryota</taxon>
        <taxon>Metazoa</taxon>
        <taxon>Spiralia</taxon>
        <taxon>Lophotrochozoa</taxon>
        <taxon>Platyhelminthes</taxon>
        <taxon>Cestoda</taxon>
        <taxon>Eucestoda</taxon>
        <taxon>Cyclophyllidea</taxon>
        <taxon>Hymenolepididae</taxon>
        <taxon>Hymenolepis</taxon>
    </lineage>
</organism>
<evidence type="ECO:0000259" key="9">
    <source>
        <dbReference type="PROSITE" id="PS50071"/>
    </source>
</evidence>
<dbReference type="FunFam" id="1.10.10.60:FF:000679">
    <property type="entry name" value="Homeobox protein aristaless"/>
    <property type="match status" value="1"/>
</dbReference>
<comment type="subcellular location">
    <subcellularLocation>
        <location evidence="1 6 7">Nucleus</location>
    </subcellularLocation>
</comment>
<dbReference type="EMBL" id="CABIJS010000333">
    <property type="protein sequence ID" value="VUZ49926.1"/>
    <property type="molecule type" value="Genomic_DNA"/>
</dbReference>
<dbReference type="SMART" id="SM00389">
    <property type="entry name" value="HOX"/>
    <property type="match status" value="1"/>
</dbReference>
<keyword evidence="3 6" id="KW-0238">DNA-binding</keyword>
<evidence type="ECO:0000256" key="4">
    <source>
        <dbReference type="ARBA" id="ARBA00023155"/>
    </source>
</evidence>
<feature type="region of interest" description="Disordered" evidence="8">
    <location>
        <begin position="1"/>
        <end position="25"/>
    </location>
</feature>
<gene>
    <name evidence="10" type="ORF">WMSIL1_LOCUS8411</name>
</gene>
<keyword evidence="4 6" id="KW-0371">Homeobox</keyword>
<dbReference type="Pfam" id="PF00046">
    <property type="entry name" value="Homeodomain"/>
    <property type="match status" value="1"/>
</dbReference>
<sequence>METDDRLDDLNQRYFNPDETNPYGPTYYPYSSPLQRLLDYTTDFHQGNTGNNQNGESSASTIFSSATRLNSSSPNHSVQMGEVPIHFSRAELSPPFFTPGSTTYLNQNTSSQINPYRPNGTFSSPFYDSMQNLTLMTNHKSPISNSYSETGKATYQPITDDSIPNAANTWSPTPPISASFSSPKPSQTVNGSSADILWNAFHGTGGYTSYTNYSNPSQNFNSTSSNLHSQILQHHNRCQRRQQNCPYPQMFGLIQNQLRRQPSQTEISQAVKYQSGIANSTANRVQGSTRRERTIYSSEQQEVLEKFFSINQYPDISSREELAEKIELPESRIQVWFKNRRAKERNREKQKQRMHCGDNMTE</sequence>
<accession>A0A564YRW0</accession>